<feature type="region of interest" description="Disordered" evidence="1">
    <location>
        <begin position="119"/>
        <end position="146"/>
    </location>
</feature>
<evidence type="ECO:0000313" key="2">
    <source>
        <dbReference type="EMBL" id="TPX33746.1"/>
    </source>
</evidence>
<sequence length="434" mass="46925">MRDARPQSPQMMSPVTPPPVQLVTPVMGPPGRSLSTSKIPASSPQRSASQHDVSHSSNNHNSSNASNLVRARSTGHDALTTVDVEALRRMSDPNVGLIPARRQSSLSLRGFTDAEYQSGNSLISSSSNGSSGNNGSPPSYQPLQRDSTRGIDRHLDNNYRVYNKEAAAAAYKEAMYASSMGGIKEYKDAYNSNNNNTNNNYNSMDAYKSGDMTYNHNSKDHQDTFAYSNNSNNTNNYNDGYVDASSPPHEYLVDELESNLANLGISPQSQTSGLSSSAISSPSSTTSAYSTSGTGNSNGVPLPTPSPSPSRVLNNMQQSQQQQQHNSVSSSASSSPSSSSLLAEEAREADVPVYDNRRIRSRTAPLKQHDLLVSPPRRTSERRRTESYSEANEEYGGDEPEVIDINNEESGGNGGEGDDGLEERTRLRVFQLIS</sequence>
<feature type="compositionally biased region" description="Low complexity" evidence="1">
    <location>
        <begin position="119"/>
        <end position="138"/>
    </location>
</feature>
<dbReference type="Proteomes" id="UP000319731">
    <property type="component" value="Unassembled WGS sequence"/>
</dbReference>
<comment type="caution">
    <text evidence="2">The sequence shown here is derived from an EMBL/GenBank/DDBJ whole genome shotgun (WGS) entry which is preliminary data.</text>
</comment>
<feature type="region of interest" description="Disordered" evidence="1">
    <location>
        <begin position="267"/>
        <end position="434"/>
    </location>
</feature>
<feature type="region of interest" description="Disordered" evidence="1">
    <location>
        <begin position="1"/>
        <end position="66"/>
    </location>
</feature>
<dbReference type="EMBL" id="QEAO01000018">
    <property type="protein sequence ID" value="TPX33746.1"/>
    <property type="molecule type" value="Genomic_DNA"/>
</dbReference>
<feature type="region of interest" description="Disordered" evidence="1">
    <location>
        <begin position="215"/>
        <end position="246"/>
    </location>
</feature>
<dbReference type="RefSeq" id="XP_031024663.1">
    <property type="nucleotide sequence ID" value="XM_031169404.1"/>
</dbReference>
<feature type="compositionally biased region" description="Basic and acidic residues" evidence="1">
    <location>
        <begin position="344"/>
        <end position="358"/>
    </location>
</feature>
<accession>A0A507C6X9</accession>
<proteinExistence type="predicted"/>
<organism evidence="2 3">
    <name type="scientific">Synchytrium microbalum</name>
    <dbReference type="NCBI Taxonomy" id="1806994"/>
    <lineage>
        <taxon>Eukaryota</taxon>
        <taxon>Fungi</taxon>
        <taxon>Fungi incertae sedis</taxon>
        <taxon>Chytridiomycota</taxon>
        <taxon>Chytridiomycota incertae sedis</taxon>
        <taxon>Chytridiomycetes</taxon>
        <taxon>Synchytriales</taxon>
        <taxon>Synchytriaceae</taxon>
        <taxon>Synchytrium</taxon>
    </lineage>
</organism>
<dbReference type="AlphaFoldDB" id="A0A507C6X9"/>
<evidence type="ECO:0000313" key="3">
    <source>
        <dbReference type="Proteomes" id="UP000319731"/>
    </source>
</evidence>
<feature type="compositionally biased region" description="Basic and acidic residues" evidence="1">
    <location>
        <begin position="378"/>
        <end position="387"/>
    </location>
</feature>
<feature type="compositionally biased region" description="Low complexity" evidence="1">
    <location>
        <begin position="55"/>
        <end position="66"/>
    </location>
</feature>
<feature type="compositionally biased region" description="Polar residues" evidence="1">
    <location>
        <begin position="33"/>
        <end position="51"/>
    </location>
</feature>
<gene>
    <name evidence="2" type="ORF">SmJEL517_g03476</name>
</gene>
<feature type="compositionally biased region" description="Low complexity" evidence="1">
    <location>
        <begin position="317"/>
        <end position="340"/>
    </location>
</feature>
<reference evidence="2 3" key="1">
    <citation type="journal article" date="2019" name="Sci. Rep.">
        <title>Comparative genomics of chytrid fungi reveal insights into the obligate biotrophic and pathogenic lifestyle of Synchytrium endobioticum.</title>
        <authorList>
            <person name="van de Vossenberg B.T.L.H."/>
            <person name="Warris S."/>
            <person name="Nguyen H.D.T."/>
            <person name="van Gent-Pelzer M.P.E."/>
            <person name="Joly D.L."/>
            <person name="van de Geest H.C."/>
            <person name="Bonants P.J.M."/>
            <person name="Smith D.S."/>
            <person name="Levesque C.A."/>
            <person name="van der Lee T.A.J."/>
        </authorList>
    </citation>
    <scope>NUCLEOTIDE SEQUENCE [LARGE SCALE GENOMIC DNA]</scope>
    <source>
        <strain evidence="2 3">JEL517</strain>
    </source>
</reference>
<feature type="compositionally biased region" description="Acidic residues" evidence="1">
    <location>
        <begin position="391"/>
        <end position="402"/>
    </location>
</feature>
<protein>
    <submittedName>
        <fullName evidence="2">Uncharacterized protein</fullName>
    </submittedName>
</protein>
<dbReference type="GeneID" id="42004701"/>
<evidence type="ECO:0000256" key="1">
    <source>
        <dbReference type="SAM" id="MobiDB-lite"/>
    </source>
</evidence>
<feature type="compositionally biased region" description="Low complexity" evidence="1">
    <location>
        <begin position="227"/>
        <end position="238"/>
    </location>
</feature>
<name>A0A507C6X9_9FUNG</name>
<keyword evidence="3" id="KW-1185">Reference proteome</keyword>
<feature type="compositionally biased region" description="Low complexity" evidence="1">
    <location>
        <begin position="267"/>
        <end position="299"/>
    </location>
</feature>